<dbReference type="InterPro" id="IPR012334">
    <property type="entry name" value="Pectin_lyas_fold"/>
</dbReference>
<dbReference type="InterPro" id="IPR011050">
    <property type="entry name" value="Pectin_lyase_fold/virulence"/>
</dbReference>
<keyword evidence="5" id="KW-1185">Reference proteome</keyword>
<sequence length="592" mass="63431">MRKRLLCLIALFAAINSFASIVYVDINATGAENGSSWNDAFVNLHHGLNNANQGDSIWVAQGVYLPSDDSTRNVYFQVVFDSIYLFGGFAGNETSLDQRDFISNQTILSGDLYGNDNPSIDPDETTRSDNTYHVLYVGGVKNTVIDGFTITGGNGNSSAWPNNQGGGIYLSEHAGDIKILNCNITKNSSSGALAAIRTKYTQNEYREFVLDNCLITNNTTANVVTGVTLTGGSGLALVSNCLFANNKIEDNSQYTGKGGSAIRFYQASNDVLDVQMTNCTVISNVEDGTNPSPIVVGEASGIINFLASNNLVDNNTNATSTFGTGVVSNCPNTVELINNIRPDHSTTFCNGTSNGEFHGSPQLGTDYVPTDNSPAVNAGNNLYVLGSYDYYGTNRIESGTVDIGAFESVQSCAITGVSIDSVYCSTSGSSYSVDLTVTYEYAPSGGTLEFDGAGVAESFSIDGSPQMITVNNISESESPNFDLHFSNEATCSYSDNNAWTVPNCNTTGVSNILNSVNYSVYPNPGNGVFQLEIEGDIESYNAQVFNLLGEMVFESRIQSSLTTINLDRFTNGVYLLQISDGQNVYTEKLIKR</sequence>
<dbReference type="NCBIfam" id="TIGR04183">
    <property type="entry name" value="Por_Secre_tail"/>
    <property type="match status" value="1"/>
</dbReference>
<keyword evidence="1 2" id="KW-0732">Signal</keyword>
<name>A0A6N6MDY5_9FLAO</name>
<dbReference type="SMART" id="SM00710">
    <property type="entry name" value="PbH1"/>
    <property type="match status" value="5"/>
</dbReference>
<evidence type="ECO:0000256" key="1">
    <source>
        <dbReference type="ARBA" id="ARBA00022729"/>
    </source>
</evidence>
<protein>
    <submittedName>
        <fullName evidence="4">T9SS type A sorting domain-containing protein</fullName>
    </submittedName>
</protein>
<dbReference type="Pfam" id="PF18962">
    <property type="entry name" value="Por_Secre_tail"/>
    <property type="match status" value="1"/>
</dbReference>
<feature type="signal peptide" evidence="2">
    <location>
        <begin position="1"/>
        <end position="19"/>
    </location>
</feature>
<evidence type="ECO:0000256" key="2">
    <source>
        <dbReference type="SAM" id="SignalP"/>
    </source>
</evidence>
<dbReference type="InterPro" id="IPR059226">
    <property type="entry name" value="Choice_anch_Q_dom"/>
</dbReference>
<evidence type="ECO:0000313" key="4">
    <source>
        <dbReference type="EMBL" id="KAB1065925.1"/>
    </source>
</evidence>
<gene>
    <name evidence="4" type="ORF">F3059_00185</name>
</gene>
<dbReference type="SUPFAM" id="SSF51126">
    <property type="entry name" value="Pectin lyase-like"/>
    <property type="match status" value="1"/>
</dbReference>
<organism evidence="4 5">
    <name type="scientific">Salibacter halophilus</name>
    <dbReference type="NCBI Taxonomy" id="1803916"/>
    <lineage>
        <taxon>Bacteria</taxon>
        <taxon>Pseudomonadati</taxon>
        <taxon>Bacteroidota</taxon>
        <taxon>Flavobacteriia</taxon>
        <taxon>Flavobacteriales</taxon>
        <taxon>Salibacteraceae</taxon>
        <taxon>Salibacter</taxon>
    </lineage>
</organism>
<dbReference type="EMBL" id="WACR01000001">
    <property type="protein sequence ID" value="KAB1065925.1"/>
    <property type="molecule type" value="Genomic_DNA"/>
</dbReference>
<dbReference type="RefSeq" id="WP_151165913.1">
    <property type="nucleotide sequence ID" value="NZ_WACR01000001.1"/>
</dbReference>
<feature type="chain" id="PRO_5027103147" evidence="2">
    <location>
        <begin position="20"/>
        <end position="592"/>
    </location>
</feature>
<dbReference type="AlphaFoldDB" id="A0A6N6MDY5"/>
<dbReference type="Proteomes" id="UP000435357">
    <property type="component" value="Unassembled WGS sequence"/>
</dbReference>
<evidence type="ECO:0000313" key="5">
    <source>
        <dbReference type="Proteomes" id="UP000435357"/>
    </source>
</evidence>
<feature type="domain" description="Secretion system C-terminal sorting" evidence="3">
    <location>
        <begin position="520"/>
        <end position="590"/>
    </location>
</feature>
<dbReference type="OrthoDB" id="8901262at2"/>
<evidence type="ECO:0000259" key="3">
    <source>
        <dbReference type="Pfam" id="PF18962"/>
    </source>
</evidence>
<accession>A0A6N6MDY5</accession>
<dbReference type="NCBIfam" id="NF041518">
    <property type="entry name" value="choice_anch_Q"/>
    <property type="match status" value="1"/>
</dbReference>
<proteinExistence type="predicted"/>
<dbReference type="InterPro" id="IPR006626">
    <property type="entry name" value="PbH1"/>
</dbReference>
<dbReference type="InterPro" id="IPR026444">
    <property type="entry name" value="Secre_tail"/>
</dbReference>
<reference evidence="4 5" key="1">
    <citation type="submission" date="2019-09" db="EMBL/GenBank/DDBJ databases">
        <title>Genomes of Cryomorphaceae.</title>
        <authorList>
            <person name="Bowman J.P."/>
        </authorList>
    </citation>
    <scope>NUCLEOTIDE SEQUENCE [LARGE SCALE GENOMIC DNA]</scope>
    <source>
        <strain evidence="4 5">KCTC 52047</strain>
    </source>
</reference>
<comment type="caution">
    <text evidence="4">The sequence shown here is derived from an EMBL/GenBank/DDBJ whole genome shotgun (WGS) entry which is preliminary data.</text>
</comment>
<dbReference type="Gene3D" id="2.160.20.10">
    <property type="entry name" value="Single-stranded right-handed beta-helix, Pectin lyase-like"/>
    <property type="match status" value="1"/>
</dbReference>